<reference evidence="2 3" key="1">
    <citation type="journal article" date="2015" name="Genome Announc.">
        <title>Draft Genome Sequence and Gene Annotation of the Entomopathogenic Fungus Verticillium hemipterigenum.</title>
        <authorList>
            <person name="Horn F."/>
            <person name="Habel A."/>
            <person name="Scharf D.H."/>
            <person name="Dworschak J."/>
            <person name="Brakhage A.A."/>
            <person name="Guthke R."/>
            <person name="Hertweck C."/>
            <person name="Linde J."/>
        </authorList>
    </citation>
    <scope>NUCLEOTIDE SEQUENCE [LARGE SCALE GENOMIC DNA]</scope>
</reference>
<feature type="region of interest" description="Disordered" evidence="1">
    <location>
        <begin position="303"/>
        <end position="334"/>
    </location>
</feature>
<feature type="compositionally biased region" description="Low complexity" evidence="1">
    <location>
        <begin position="64"/>
        <end position="79"/>
    </location>
</feature>
<feature type="compositionally biased region" description="Low complexity" evidence="1">
    <location>
        <begin position="512"/>
        <end position="521"/>
    </location>
</feature>
<keyword evidence="3" id="KW-1185">Reference proteome</keyword>
<feature type="region of interest" description="Disordered" evidence="1">
    <location>
        <begin position="1"/>
        <end position="108"/>
    </location>
</feature>
<sequence length="697" mass="76624">MATTSLHSVAAGWQRPGQVHPQPGQKLADLVSKFEGLEKKPKRPSVPSEVKLKPVNTKPPGTDSLSLSRSATSSSQTGRAEAKDSTPSSVKSQSLHIVGGKSRKESLHSSGITKLATWKLQPKVEIKAPTYAKGNMPTSVAERRKAFEWIENGTKDQARAPRSPLRPMAKSCSNLSTPTKAIIFKSTISIQENENSTGIKNSQEVQGPSAPAALVNQEPRNTFQDSSLRLTATISDEIQQNQPIDKNESKIGDPSLADIAGLQEQVMSSSNISTSPRLPTGDEHVIGASVEEKDTDLMLIEPSKTPKHSAGSPHETLENQTTNQVSTSPAASSLNTPIFTEDEIETLFSKLSEEPIFGQKNNHNYICSSKSHGALLHSGYQTDADLGSTLPRSATTEIDTSIKRHELGPCYQQELSKRESTLESQWTKGWFPRRDRGQRPSLSHQVAHADETKKIPVRTKETIGLFESLTYKTSSSVLLSKPPPPSSFVSSELADEMPPPTDTRMDKPKATSRGWSGSWNRRSQRRGAGVTGMDTTKHDGTSRKRKTWTLGIAKADLSDREDCQQIDSADEGGPKTRSKRIISSRYWSDRIGNRSELAPHAAKTQHGIREIHIEDVTQDKMLFMEADMNSIQVPRTRARRWFSRSTKNIVLGSTAELKTPMPRRGSEVRRIISLCKGKVVGHWQESEDGCKHGEGQT</sequence>
<evidence type="ECO:0000256" key="1">
    <source>
        <dbReference type="SAM" id="MobiDB-lite"/>
    </source>
</evidence>
<dbReference type="AlphaFoldDB" id="A0A0A1TK80"/>
<dbReference type="Proteomes" id="UP000039046">
    <property type="component" value="Unassembled WGS sequence"/>
</dbReference>
<feature type="region of interest" description="Disordered" evidence="1">
    <location>
        <begin position="476"/>
        <end position="544"/>
    </location>
</feature>
<gene>
    <name evidence="2" type="ORF">VHEMI06028</name>
</gene>
<feature type="region of interest" description="Disordered" evidence="1">
    <location>
        <begin position="431"/>
        <end position="450"/>
    </location>
</feature>
<feature type="compositionally biased region" description="Polar residues" evidence="1">
    <location>
        <begin position="85"/>
        <end position="95"/>
    </location>
</feature>
<accession>A0A0A1TK80</accession>
<evidence type="ECO:0000313" key="2">
    <source>
        <dbReference type="EMBL" id="CEJ90232.1"/>
    </source>
</evidence>
<name>A0A0A1TK80_9HYPO</name>
<proteinExistence type="predicted"/>
<dbReference type="HOGENOM" id="CLU_395465_0_0_1"/>
<evidence type="ECO:0000313" key="3">
    <source>
        <dbReference type="Proteomes" id="UP000039046"/>
    </source>
</evidence>
<organism evidence="2 3">
    <name type="scientific">[Torrubiella] hemipterigena</name>
    <dbReference type="NCBI Taxonomy" id="1531966"/>
    <lineage>
        <taxon>Eukaryota</taxon>
        <taxon>Fungi</taxon>
        <taxon>Dikarya</taxon>
        <taxon>Ascomycota</taxon>
        <taxon>Pezizomycotina</taxon>
        <taxon>Sordariomycetes</taxon>
        <taxon>Hypocreomycetidae</taxon>
        <taxon>Hypocreales</taxon>
        <taxon>Clavicipitaceae</taxon>
        <taxon>Clavicipitaceae incertae sedis</taxon>
        <taxon>'Torrubiella' clade</taxon>
    </lineage>
</organism>
<feature type="compositionally biased region" description="Polar residues" evidence="1">
    <location>
        <begin position="318"/>
        <end position="334"/>
    </location>
</feature>
<dbReference type="EMBL" id="CDHN01000003">
    <property type="protein sequence ID" value="CEJ90232.1"/>
    <property type="molecule type" value="Genomic_DNA"/>
</dbReference>
<protein>
    <submittedName>
        <fullName evidence="2">Uncharacterized protein</fullName>
    </submittedName>
</protein>